<dbReference type="PANTHER" id="PTHR34452">
    <property type="entry name" value="MYOSIN HEAVY CHAIN-RELATED PROTEIN"/>
    <property type="match status" value="1"/>
</dbReference>
<gene>
    <name evidence="4" type="ORF">SAY86_029318</name>
</gene>
<dbReference type="PROSITE" id="PS51840">
    <property type="entry name" value="C2_NT"/>
    <property type="match status" value="1"/>
</dbReference>
<feature type="domain" description="C2 NT-type" evidence="3">
    <location>
        <begin position="6"/>
        <end position="141"/>
    </location>
</feature>
<feature type="coiled-coil region" evidence="1">
    <location>
        <begin position="836"/>
        <end position="870"/>
    </location>
</feature>
<dbReference type="PANTHER" id="PTHR34452:SF7">
    <property type="entry name" value="MYOSIN HEAVY CHAIN-RELATED PROTEIN"/>
    <property type="match status" value="1"/>
</dbReference>
<evidence type="ECO:0000259" key="3">
    <source>
        <dbReference type="PROSITE" id="PS51840"/>
    </source>
</evidence>
<dbReference type="SUPFAM" id="SSF57997">
    <property type="entry name" value="Tropomyosin"/>
    <property type="match status" value="1"/>
</dbReference>
<proteinExistence type="predicted"/>
<feature type="compositionally biased region" description="Polar residues" evidence="2">
    <location>
        <begin position="219"/>
        <end position="235"/>
    </location>
</feature>
<evidence type="ECO:0000313" key="5">
    <source>
        <dbReference type="Proteomes" id="UP001346149"/>
    </source>
</evidence>
<dbReference type="InterPro" id="IPR019448">
    <property type="entry name" value="NT-C2"/>
</dbReference>
<feature type="coiled-coil region" evidence="1">
    <location>
        <begin position="1099"/>
        <end position="1140"/>
    </location>
</feature>
<feature type="coiled-coil region" evidence="1">
    <location>
        <begin position="530"/>
        <end position="606"/>
    </location>
</feature>
<feature type="region of interest" description="Disordered" evidence="2">
    <location>
        <begin position="204"/>
        <end position="239"/>
    </location>
</feature>
<evidence type="ECO:0000256" key="1">
    <source>
        <dbReference type="SAM" id="Coils"/>
    </source>
</evidence>
<dbReference type="Pfam" id="PF10358">
    <property type="entry name" value="NT-C2"/>
    <property type="match status" value="1"/>
</dbReference>
<dbReference type="AlphaFoldDB" id="A0AAN7M343"/>
<dbReference type="Proteomes" id="UP001346149">
    <property type="component" value="Unassembled WGS sequence"/>
</dbReference>
<name>A0AAN7M343_TRANT</name>
<comment type="caution">
    <text evidence="4">The sequence shown here is derived from an EMBL/GenBank/DDBJ whole genome shotgun (WGS) entry which is preliminary data.</text>
</comment>
<sequence length="1157" mass="132103">MFRPVRWRSDRSKIKAVFKLQFHATQVSGLGADSLMIYVVPGHAGKPTVRLEKADIKDGGCRWDSPVHETVKFTRDPKTGKIHERIYYFILSTGLGKSSIVGEVAIDLAAYAEATRASSVSLPIKSSYAKASLNVLIQRLQDSVDHWDIEGNEAANVKVQDRSLRSRFNKDDDEESIKGSSIEGMPSLNQALCNVVASDNFSASSGSDLTTSSESGSAMNTPRENTIRSNSTIQRDPNRFLSPLSSVSLPHESISDGAIVLYGETPKSPWEWSHCPNQDGIVFEEGEHGSELVKLRSELSSLGRQLNLSELELQTLRKQVVKESKRSHELSKEVANLKEERHLLEDENVKLRARNEQFRATKEKSRLPYGCGDLHELLEELKQEVNYEKNLNSDLRLQLQKMQESNAELILAVKDLEEMLDHKSKDSFHLGGKLSISDEEDEEQKALEAIVMGQKDDKETYLLEQKILDLNGEVEIYRRDRDELEIQMEQLALDYEVLKQKHHEVSYKWEQSQLQEQLKLQYECCTIGNEKMYESKIERLESELKMKSEKFADSLATASELERNIKGLEEKLLIRSGELSDSLANASELESKVKKVESELLRRSEELSDSLETIGKLESKLGGLERTLQIKSEEFSNSLTTIDELESKVDRLEGELLMKSEEISNSLATKHKLEGIAEKSEVELKKRSDELSDSLATVSELERRNQILESELSKGSKIYSDSLATIRELNNKIERLETELGKRSEEFSNSLATASELEKQVKDLEEDLDNRTQGFVDNLSDVTRAKVEQEKRAISAEEALQKMKWKNFDTADRLQKEFMKLSLQLASTFESNERVAIKAVREAAELRKANENLQSVNLENETKLEELSREFFEKSKYLEDEITRLSAENTVLSARVGEAKLVIDTENAERKNMVDAIALLKQELEEKDVKVRDLELELETLKIQLDNLRGSMCESESEKKRLTEEMVEVKEELREQEGALLIFKKRLEESNLQIREYSLVASSNKEIANLQGKITSLEDQINEKKILLECLENSFLEKEKYFTTKIDELEGHLEELGLHSSGFSKCQPQKVDDNPKELNPEDVQTDEVKEAWDNRQSKLDDLSADSALLKERNDSMEIELKEMQERYSELSLRFAEVEGERQKLVMTVRYLKNARKK</sequence>
<reference evidence="4 5" key="1">
    <citation type="journal article" date="2023" name="Hortic Res">
        <title>Pangenome of water caltrop reveals structural variations and asymmetric subgenome divergence after allopolyploidization.</title>
        <authorList>
            <person name="Zhang X."/>
            <person name="Chen Y."/>
            <person name="Wang L."/>
            <person name="Yuan Y."/>
            <person name="Fang M."/>
            <person name="Shi L."/>
            <person name="Lu R."/>
            <person name="Comes H.P."/>
            <person name="Ma Y."/>
            <person name="Chen Y."/>
            <person name="Huang G."/>
            <person name="Zhou Y."/>
            <person name="Zheng Z."/>
            <person name="Qiu Y."/>
        </authorList>
    </citation>
    <scope>NUCLEOTIDE SEQUENCE [LARGE SCALE GENOMIC DNA]</scope>
    <source>
        <strain evidence="4">F231</strain>
    </source>
</reference>
<evidence type="ECO:0000256" key="2">
    <source>
        <dbReference type="SAM" id="MobiDB-lite"/>
    </source>
</evidence>
<keyword evidence="1" id="KW-0175">Coiled coil</keyword>
<feature type="compositionally biased region" description="Low complexity" evidence="2">
    <location>
        <begin position="204"/>
        <end position="218"/>
    </location>
</feature>
<protein>
    <recommendedName>
        <fullName evidence="3">C2 NT-type domain-containing protein</fullName>
    </recommendedName>
</protein>
<keyword evidence="5" id="KW-1185">Reference proteome</keyword>
<dbReference type="EMBL" id="JAXQNO010000006">
    <property type="protein sequence ID" value="KAK4796992.1"/>
    <property type="molecule type" value="Genomic_DNA"/>
</dbReference>
<feature type="coiled-coil region" evidence="1">
    <location>
        <begin position="467"/>
        <end position="501"/>
    </location>
</feature>
<evidence type="ECO:0000313" key="4">
    <source>
        <dbReference type="EMBL" id="KAK4796992.1"/>
    </source>
</evidence>
<organism evidence="4 5">
    <name type="scientific">Trapa natans</name>
    <name type="common">Water chestnut</name>
    <dbReference type="NCBI Taxonomy" id="22666"/>
    <lineage>
        <taxon>Eukaryota</taxon>
        <taxon>Viridiplantae</taxon>
        <taxon>Streptophyta</taxon>
        <taxon>Embryophyta</taxon>
        <taxon>Tracheophyta</taxon>
        <taxon>Spermatophyta</taxon>
        <taxon>Magnoliopsida</taxon>
        <taxon>eudicotyledons</taxon>
        <taxon>Gunneridae</taxon>
        <taxon>Pentapetalae</taxon>
        <taxon>rosids</taxon>
        <taxon>malvids</taxon>
        <taxon>Myrtales</taxon>
        <taxon>Lythraceae</taxon>
        <taxon>Trapa</taxon>
    </lineage>
</organism>
<feature type="coiled-coil region" evidence="1">
    <location>
        <begin position="691"/>
        <end position="774"/>
    </location>
</feature>
<accession>A0AAN7M343</accession>
<feature type="coiled-coil region" evidence="1">
    <location>
        <begin position="635"/>
        <end position="662"/>
    </location>
</feature>
<feature type="coiled-coil region" evidence="1">
    <location>
        <begin position="299"/>
        <end position="419"/>
    </location>
</feature>
<feature type="coiled-coil region" evidence="1">
    <location>
        <begin position="903"/>
        <end position="1034"/>
    </location>
</feature>